<accession>A0A9Q9P691</accession>
<sequence>MSRFAARCVVVGAAVALVVAGVIAPISGAGQGVLLGAGACCALVDVVLHRSASPDPGTPPVAFVAPPGPDQPAELEPLGVPEAPTGTVPEDGDGTPAIVLGHCPGGRVLRVDAASHLVVVGAGALAVAVFRGLAEQLRAAAVHTDEDLRWAAAPEVLDAVGIGSADQARSTRSASTLSVHALPSGTSVAVRMGADGRPHGSVVLVAGLGSAPRQRDVTVEVSRYGCSVRRPDDHTVDRVSPALPVLVPDTVSADR</sequence>
<evidence type="ECO:0000313" key="2">
    <source>
        <dbReference type="Proteomes" id="UP001062223"/>
    </source>
</evidence>
<dbReference type="KEGG" id="cpoi:OE229_12580"/>
<protein>
    <submittedName>
        <fullName evidence="1">Uncharacterized protein</fullName>
    </submittedName>
</protein>
<dbReference type="RefSeq" id="WP_262138281.1">
    <property type="nucleotide sequence ID" value="NZ_CP106879.1"/>
</dbReference>
<proteinExistence type="predicted"/>
<evidence type="ECO:0000313" key="1">
    <source>
        <dbReference type="EMBL" id="UYC79970.1"/>
    </source>
</evidence>
<reference evidence="1" key="1">
    <citation type="submission" date="2022-09" db="EMBL/GenBank/DDBJ databases">
        <title>Taxonomy of Curtobacterium flaccumfaciens.</title>
        <authorList>
            <person name="Osdaghi E."/>
            <person name="Taghavi S.M."/>
            <person name="Hamidizade M."/>
            <person name="Abachi H."/>
            <person name="Fazliarab A."/>
            <person name="Baeyen S."/>
            <person name="Portier P."/>
            <person name="Van Vaerenbergh J."/>
            <person name="Jacques M.-A."/>
        </authorList>
    </citation>
    <scope>NUCLEOTIDE SEQUENCE</scope>
    <source>
        <strain evidence="1">AGQB46</strain>
    </source>
</reference>
<name>A0A9Q9P691_9MICO</name>
<dbReference type="AlphaFoldDB" id="A0A9Q9P691"/>
<dbReference type="Proteomes" id="UP001062223">
    <property type="component" value="Chromosome"/>
</dbReference>
<dbReference type="EMBL" id="CP106879">
    <property type="protein sequence ID" value="UYC79970.1"/>
    <property type="molecule type" value="Genomic_DNA"/>
</dbReference>
<organism evidence="1 2">
    <name type="scientific">Curtobacterium poinsettiae</name>
    <dbReference type="NCBI Taxonomy" id="159612"/>
    <lineage>
        <taxon>Bacteria</taxon>
        <taxon>Bacillati</taxon>
        <taxon>Actinomycetota</taxon>
        <taxon>Actinomycetes</taxon>
        <taxon>Micrococcales</taxon>
        <taxon>Microbacteriaceae</taxon>
        <taxon>Curtobacterium</taxon>
    </lineage>
</organism>
<gene>
    <name evidence="1" type="ORF">OE229_12580</name>
</gene>